<gene>
    <name evidence="4" type="ORF">DCC39_18585</name>
</gene>
<dbReference type="PIRSF" id="PIRSF006276">
    <property type="entry name" value="UspA"/>
    <property type="match status" value="1"/>
</dbReference>
<dbReference type="Proteomes" id="UP000245998">
    <property type="component" value="Unassembled WGS sequence"/>
</dbReference>
<feature type="domain" description="UspA" evidence="3">
    <location>
        <begin position="3"/>
        <end position="144"/>
    </location>
</feature>
<proteinExistence type="inferred from homology"/>
<dbReference type="CDD" id="cd00293">
    <property type="entry name" value="USP-like"/>
    <property type="match status" value="1"/>
</dbReference>
<keyword evidence="5" id="KW-1185">Reference proteome</keyword>
<dbReference type="InterPro" id="IPR006015">
    <property type="entry name" value="Universal_stress_UspA"/>
</dbReference>
<dbReference type="PANTHER" id="PTHR46268:SF6">
    <property type="entry name" value="UNIVERSAL STRESS PROTEIN UP12"/>
    <property type="match status" value="1"/>
</dbReference>
<dbReference type="Gene3D" id="3.40.50.620">
    <property type="entry name" value="HUPs"/>
    <property type="match status" value="1"/>
</dbReference>
<dbReference type="AlphaFoldDB" id="A0A2U1JI60"/>
<dbReference type="Pfam" id="PF00582">
    <property type="entry name" value="Usp"/>
    <property type="match status" value="1"/>
</dbReference>
<dbReference type="EMBL" id="QCZG01000085">
    <property type="protein sequence ID" value="PWA04822.1"/>
    <property type="molecule type" value="Genomic_DNA"/>
</dbReference>
<evidence type="ECO:0000256" key="2">
    <source>
        <dbReference type="PIRNR" id="PIRNR006276"/>
    </source>
</evidence>
<dbReference type="PANTHER" id="PTHR46268">
    <property type="entry name" value="STRESS RESPONSE PROTEIN NHAX"/>
    <property type="match status" value="1"/>
</dbReference>
<comment type="similarity">
    <text evidence="1 2">Belongs to the universal stress protein A family.</text>
</comment>
<accession>A0A2U1JI60</accession>
<dbReference type="InterPro" id="IPR014729">
    <property type="entry name" value="Rossmann-like_a/b/a_fold"/>
</dbReference>
<dbReference type="InterPro" id="IPR006016">
    <property type="entry name" value="UspA"/>
</dbReference>
<sequence>MVYQNMLIAVDGSNEAEGAFQRALKIAKSENVKLYIAHVVDTKNLMTVQQYAPYGDFVEEARKYGENLLNEYAEKAKMQEFENVETVLQSGSPKRELSRNIPEKYSIDLIVCGATGLNAVERFVMGSVAEQIVRNAPCDVLVVRDEKAKREENE</sequence>
<dbReference type="SUPFAM" id="SSF52402">
    <property type="entry name" value="Adenine nucleotide alpha hydrolases-like"/>
    <property type="match status" value="1"/>
</dbReference>
<comment type="subcellular location">
    <subcellularLocation>
        <location evidence="2">Cytoplasm</location>
    </subcellularLocation>
</comment>
<dbReference type="PRINTS" id="PR01438">
    <property type="entry name" value="UNVRSLSTRESS"/>
</dbReference>
<name>A0A2U1JI60_9BACI</name>
<dbReference type="GO" id="GO:0005737">
    <property type="term" value="C:cytoplasm"/>
    <property type="evidence" value="ECO:0007669"/>
    <property type="project" value="UniProtKB-SubCell"/>
</dbReference>
<evidence type="ECO:0000256" key="1">
    <source>
        <dbReference type="ARBA" id="ARBA00008791"/>
    </source>
</evidence>
<protein>
    <recommendedName>
        <fullName evidence="2">Universal stress protein</fullName>
    </recommendedName>
</protein>
<organism evidence="4 5">
    <name type="scientific">Pueribacillus theae</name>
    <dbReference type="NCBI Taxonomy" id="2171751"/>
    <lineage>
        <taxon>Bacteria</taxon>
        <taxon>Bacillati</taxon>
        <taxon>Bacillota</taxon>
        <taxon>Bacilli</taxon>
        <taxon>Bacillales</taxon>
        <taxon>Bacillaceae</taxon>
        <taxon>Pueribacillus</taxon>
    </lineage>
</organism>
<dbReference type="RefSeq" id="WP_116556375.1">
    <property type="nucleotide sequence ID" value="NZ_QCZG01000085.1"/>
</dbReference>
<reference evidence="4 5" key="1">
    <citation type="submission" date="2018-04" db="EMBL/GenBank/DDBJ databases">
        <title>Camelliibacillus theae gen. nov., sp. nov., isolated from Pu'er tea.</title>
        <authorList>
            <person name="Niu L."/>
        </authorList>
    </citation>
    <scope>NUCLEOTIDE SEQUENCE [LARGE SCALE GENOMIC DNA]</scope>
    <source>
        <strain evidence="4 5">T8</strain>
    </source>
</reference>
<keyword evidence="2" id="KW-0963">Cytoplasm</keyword>
<evidence type="ECO:0000313" key="4">
    <source>
        <dbReference type="EMBL" id="PWA04822.1"/>
    </source>
</evidence>
<comment type="caution">
    <text evidence="4">The sequence shown here is derived from an EMBL/GenBank/DDBJ whole genome shotgun (WGS) entry which is preliminary data.</text>
</comment>
<evidence type="ECO:0000259" key="3">
    <source>
        <dbReference type="Pfam" id="PF00582"/>
    </source>
</evidence>
<evidence type="ECO:0000313" key="5">
    <source>
        <dbReference type="Proteomes" id="UP000245998"/>
    </source>
</evidence>
<dbReference type="OrthoDB" id="9789668at2"/>